<organism evidence="7 8">
    <name type="scientific">Aliiglaciecola litoralis</name>
    <dbReference type="NCBI Taxonomy" id="582857"/>
    <lineage>
        <taxon>Bacteria</taxon>
        <taxon>Pseudomonadati</taxon>
        <taxon>Pseudomonadota</taxon>
        <taxon>Gammaproteobacteria</taxon>
        <taxon>Alteromonadales</taxon>
        <taxon>Alteromonadaceae</taxon>
        <taxon>Aliiglaciecola</taxon>
    </lineage>
</organism>
<keyword evidence="4" id="KW-0067">ATP-binding</keyword>
<dbReference type="RefSeq" id="WP_343859211.1">
    <property type="nucleotide sequence ID" value="NZ_BAAAFD010000004.1"/>
</dbReference>
<dbReference type="GO" id="GO:0004386">
    <property type="term" value="F:helicase activity"/>
    <property type="evidence" value="ECO:0007669"/>
    <property type="project" value="UniProtKB-KW"/>
</dbReference>
<evidence type="ECO:0000256" key="4">
    <source>
        <dbReference type="ARBA" id="ARBA00022840"/>
    </source>
</evidence>
<dbReference type="SUPFAM" id="SSF52540">
    <property type="entry name" value="P-loop containing nucleoside triphosphate hydrolases"/>
    <property type="match status" value="1"/>
</dbReference>
<dbReference type="PROSITE" id="PS51192">
    <property type="entry name" value="HELICASE_ATP_BIND_1"/>
    <property type="match status" value="1"/>
</dbReference>
<gene>
    <name evidence="7" type="ORF">GCM10009114_19210</name>
</gene>
<dbReference type="Pfam" id="PF00270">
    <property type="entry name" value="DEAD"/>
    <property type="match status" value="1"/>
</dbReference>
<protein>
    <submittedName>
        <fullName evidence="7">DEAD/DEAH box helicase</fullName>
    </submittedName>
</protein>
<dbReference type="InterPro" id="IPR027417">
    <property type="entry name" value="P-loop_NTPase"/>
</dbReference>
<keyword evidence="3 7" id="KW-0347">Helicase</keyword>
<name>A0ABP3WWS2_9ALTE</name>
<feature type="domain" description="Helicase C-terminal" evidence="6">
    <location>
        <begin position="270"/>
        <end position="463"/>
    </location>
</feature>
<evidence type="ECO:0000313" key="8">
    <source>
        <dbReference type="Proteomes" id="UP001500359"/>
    </source>
</evidence>
<keyword evidence="2" id="KW-0378">Hydrolase</keyword>
<dbReference type="PROSITE" id="PS51194">
    <property type="entry name" value="HELICASE_CTER"/>
    <property type="match status" value="1"/>
</dbReference>
<dbReference type="Proteomes" id="UP001500359">
    <property type="component" value="Unassembled WGS sequence"/>
</dbReference>
<dbReference type="InterPro" id="IPR011545">
    <property type="entry name" value="DEAD/DEAH_box_helicase_dom"/>
</dbReference>
<dbReference type="InterPro" id="IPR014001">
    <property type="entry name" value="Helicase_ATP-bd"/>
</dbReference>
<feature type="domain" description="Helicase ATP-binding" evidence="5">
    <location>
        <begin position="93"/>
        <end position="214"/>
    </location>
</feature>
<dbReference type="PANTHER" id="PTHR12131:SF1">
    <property type="entry name" value="ATP-DEPENDENT RNA HELICASE SUPV3L1, MITOCHONDRIAL-RELATED"/>
    <property type="match status" value="1"/>
</dbReference>
<dbReference type="Gene3D" id="3.40.50.300">
    <property type="entry name" value="P-loop containing nucleotide triphosphate hydrolases"/>
    <property type="match status" value="2"/>
</dbReference>
<evidence type="ECO:0000259" key="6">
    <source>
        <dbReference type="PROSITE" id="PS51194"/>
    </source>
</evidence>
<dbReference type="InterPro" id="IPR050699">
    <property type="entry name" value="RNA-DNA_Helicase"/>
</dbReference>
<dbReference type="EMBL" id="BAAAFD010000004">
    <property type="protein sequence ID" value="GAA0856606.1"/>
    <property type="molecule type" value="Genomic_DNA"/>
</dbReference>
<evidence type="ECO:0000313" key="7">
    <source>
        <dbReference type="EMBL" id="GAA0856606.1"/>
    </source>
</evidence>
<dbReference type="PANTHER" id="PTHR12131">
    <property type="entry name" value="ATP-DEPENDENT RNA AND DNA HELICASE"/>
    <property type="match status" value="1"/>
</dbReference>
<evidence type="ECO:0000256" key="3">
    <source>
        <dbReference type="ARBA" id="ARBA00022806"/>
    </source>
</evidence>
<reference evidence="8" key="1">
    <citation type="journal article" date="2019" name="Int. J. Syst. Evol. Microbiol.">
        <title>The Global Catalogue of Microorganisms (GCM) 10K type strain sequencing project: providing services to taxonomists for standard genome sequencing and annotation.</title>
        <authorList>
            <consortium name="The Broad Institute Genomics Platform"/>
            <consortium name="The Broad Institute Genome Sequencing Center for Infectious Disease"/>
            <person name="Wu L."/>
            <person name="Ma J."/>
        </authorList>
    </citation>
    <scope>NUCLEOTIDE SEQUENCE [LARGE SCALE GENOMIC DNA]</scope>
    <source>
        <strain evidence="8">JCM 15896</strain>
    </source>
</reference>
<evidence type="ECO:0000259" key="5">
    <source>
        <dbReference type="PROSITE" id="PS51192"/>
    </source>
</evidence>
<keyword evidence="1" id="KW-0547">Nucleotide-binding</keyword>
<dbReference type="InterPro" id="IPR001650">
    <property type="entry name" value="Helicase_C-like"/>
</dbReference>
<sequence length="700" mass="80284">MNDMFEKMHDINDSINAGQMDEARNQVIKVLAEIEKTEQEFPEPLNHFIRTVGLYPYLQLDKATWQEKFVYESFKVDVGDADVTLHREQSLLLKKLIEGTDIAVSAPTSFGKSFVIDSFVSLKQPQNVVIIVPTIALTDETRRRMQRKFGHEYKIITTTDVELAEKNIFIFPQERAGNYLNVLEVVDILIIDEFYKASKTHDKERSPSLLRAILKLSKIAKQRYFLAPNIKHLNESVFTKGMEFVELDFNTVFLEKHNVYQDLDDESYTKSDALVKILAENQGKTLIYAGTYSSISEVSNLLIDSKAPSKSLLLQQFAVWLSKNYDRNWQLTNLIKRGCGLHNGQLHRSLSQLQVKLFEEKDGLNCLVSTSSIIEGVNTSAENVVLWRNKNGSSNLKDFTYRNIIGRGGRMFRHFIGNIFLLEKPPRAEENQLDLEFSDELAASIDEGAYSAQLTPEQIAKIVAYKEEMSEILGEESFSRLQHENAFNDSDSSVVLKISRALSESPGNYTGLGFLNSNDPEQWDWSLYKVLETIPGYIGAPYRQFVEFIKCIANNWHMNFHQLLDELDEYNIGIETFFDLERRASFKFSALLNEINLIQQELYPENNIDISPFIVKVSHAFLPPNVYRLEEYGLPRMISKKVHSSGLIDLEDEETPIHDVLDSFNALGFERVSTCSDEIDVFDIYILQHFFEGIISPTRI</sequence>
<evidence type="ECO:0000256" key="2">
    <source>
        <dbReference type="ARBA" id="ARBA00022801"/>
    </source>
</evidence>
<comment type="caution">
    <text evidence="7">The sequence shown here is derived from an EMBL/GenBank/DDBJ whole genome shotgun (WGS) entry which is preliminary data.</text>
</comment>
<accession>A0ABP3WWS2</accession>
<proteinExistence type="predicted"/>
<keyword evidence="8" id="KW-1185">Reference proteome</keyword>
<evidence type="ECO:0000256" key="1">
    <source>
        <dbReference type="ARBA" id="ARBA00022741"/>
    </source>
</evidence>